<accession>A0A5C2SBF3</accession>
<name>A0A5C2SBF3_9APHY</name>
<feature type="non-terminal residue" evidence="2">
    <location>
        <position position="817"/>
    </location>
</feature>
<evidence type="ECO:0000313" key="2">
    <source>
        <dbReference type="EMBL" id="RPD60597.1"/>
    </source>
</evidence>
<evidence type="ECO:0000256" key="1">
    <source>
        <dbReference type="SAM" id="Coils"/>
    </source>
</evidence>
<feature type="coiled-coil region" evidence="1">
    <location>
        <begin position="597"/>
        <end position="631"/>
    </location>
</feature>
<organism evidence="2 3">
    <name type="scientific">Lentinus tigrinus ALCF2SS1-6</name>
    <dbReference type="NCBI Taxonomy" id="1328759"/>
    <lineage>
        <taxon>Eukaryota</taxon>
        <taxon>Fungi</taxon>
        <taxon>Dikarya</taxon>
        <taxon>Basidiomycota</taxon>
        <taxon>Agaricomycotina</taxon>
        <taxon>Agaricomycetes</taxon>
        <taxon>Polyporales</taxon>
        <taxon>Polyporaceae</taxon>
        <taxon>Lentinus</taxon>
    </lineage>
</organism>
<dbReference type="Proteomes" id="UP000313359">
    <property type="component" value="Unassembled WGS sequence"/>
</dbReference>
<dbReference type="AlphaFoldDB" id="A0A5C2SBF3"/>
<dbReference type="OrthoDB" id="2751380at2759"/>
<keyword evidence="1" id="KW-0175">Coiled coil</keyword>
<evidence type="ECO:0000313" key="3">
    <source>
        <dbReference type="Proteomes" id="UP000313359"/>
    </source>
</evidence>
<keyword evidence="3" id="KW-1185">Reference proteome</keyword>
<protein>
    <submittedName>
        <fullName evidence="2">Uncharacterized protein</fullName>
    </submittedName>
</protein>
<gene>
    <name evidence="2" type="ORF">L227DRAFT_525824</name>
</gene>
<proteinExistence type="predicted"/>
<reference evidence="2" key="1">
    <citation type="journal article" date="2018" name="Genome Biol. Evol.">
        <title>Genomics and development of Lentinus tigrinus, a white-rot wood-decaying mushroom with dimorphic fruiting bodies.</title>
        <authorList>
            <person name="Wu B."/>
            <person name="Xu Z."/>
            <person name="Knudson A."/>
            <person name="Carlson A."/>
            <person name="Chen N."/>
            <person name="Kovaka S."/>
            <person name="LaButti K."/>
            <person name="Lipzen A."/>
            <person name="Pennachio C."/>
            <person name="Riley R."/>
            <person name="Schakwitz W."/>
            <person name="Umezawa K."/>
            <person name="Ohm R.A."/>
            <person name="Grigoriev I.V."/>
            <person name="Nagy L.G."/>
            <person name="Gibbons J."/>
            <person name="Hibbett D."/>
        </authorList>
    </citation>
    <scope>NUCLEOTIDE SEQUENCE [LARGE SCALE GENOMIC DNA]</scope>
    <source>
        <strain evidence="2">ALCF2SS1-6</strain>
    </source>
</reference>
<dbReference type="EMBL" id="ML122265">
    <property type="protein sequence ID" value="RPD60597.1"/>
    <property type="molecule type" value="Genomic_DNA"/>
</dbReference>
<sequence length="817" mass="90243">MSMVAIIKSEDQDAWGNGTGGSATQTYKVRAFGPDPVECRYAEHICQGIYACSRIDPALLDGCERYEPREEDQHELAALEHVLDTAQTASREVRATMYVELSLLLSCLLMFSQGPGPNGKAGFVGCRNWEAAQADSGKHRYVPLPADVDDDLVQELSRHGGVLTSATYSHVVDGKAVIGKLIKRPCTTRIRIWYPADLQDRRAIVLLEGAHNHPTPRFSKVSYEGKMRYQEAIESAGVMGATVARVDRAQTTSNVFNGQTPVQFDPALGNMRKKRELVQKVKQLQMPHGNGLEGVVHQQQVDLKTLQPARQYIQLVAAGDVPVIVTFIPFLVAYIHTAWSTSHDNTYKRLAGEWKEWEIVIWLAELNMRVTIARVYCVKEDRHSFHRMWMLFFETVARVTGKPVLFDAFSGGKGGIRSILVDGCKPQIDALGDFLVKQNDPTVSGIYENDPQQIVEYLIKLCSVHYDRCVPQAKINIREQSNNGTVSDWYSDKLSAPWFYACINKNFSRMDRTSWDTTPNTTNMNESAHVLTNLYTGIGLPLFEAIQRAREFDAQIESKVEAAAKSTILPNHLNTEKHRMLKNTNRAISRMAKAREKQTLSNTMDGLDNRLAEARAAVRALEQEKKAFREETGFKKRPKRASKAAQQLSAIDTLYNLPPAPISSCSLSEAAAGATTTPSSSRDSESLLSAGALSTQHNDILYTQGPADSYAPFGPSLRVSESHAGMTNSPGYPGLGPMPVPPLLPDPSSLLYAPLPPTVLHAAQYTSQGEGWTDLEHSGALPHQRSEFFASAPGSESATEGDGYWWGIQSAGRYTGP</sequence>